<dbReference type="OrthoDB" id="5336366at2759"/>
<feature type="transmembrane region" description="Helical" evidence="6">
    <location>
        <begin position="21"/>
        <end position="45"/>
    </location>
</feature>
<dbReference type="GO" id="GO:0016236">
    <property type="term" value="P:macroautophagy"/>
    <property type="evidence" value="ECO:0007669"/>
    <property type="project" value="TreeGrafter"/>
</dbReference>
<keyword evidence="8" id="KW-1185">Reference proteome</keyword>
<dbReference type="PANTHER" id="PTHR37278">
    <property type="entry name" value="AUTOPHAGY-RELATED PROTEIN 33-RELATED"/>
    <property type="match status" value="1"/>
</dbReference>
<comment type="caution">
    <text evidence="7">The sequence shown here is derived from an EMBL/GenBank/DDBJ whole genome shotgun (WGS) entry which is preliminary data.</text>
</comment>
<proteinExistence type="inferred from homology"/>
<gene>
    <name evidence="7" type="ORF">CFIMG_000946RA</name>
</gene>
<feature type="transmembrane region" description="Helical" evidence="6">
    <location>
        <begin position="65"/>
        <end position="84"/>
    </location>
</feature>
<evidence type="ECO:0000256" key="1">
    <source>
        <dbReference type="ARBA" id="ARBA00004141"/>
    </source>
</evidence>
<dbReference type="GO" id="GO:0000422">
    <property type="term" value="P:autophagy of mitochondrion"/>
    <property type="evidence" value="ECO:0007669"/>
    <property type="project" value="TreeGrafter"/>
</dbReference>
<evidence type="ECO:0008006" key="9">
    <source>
        <dbReference type="Google" id="ProtNLM"/>
    </source>
</evidence>
<dbReference type="GO" id="GO:0005741">
    <property type="term" value="C:mitochondrial outer membrane"/>
    <property type="evidence" value="ECO:0007669"/>
    <property type="project" value="TreeGrafter"/>
</dbReference>
<dbReference type="Proteomes" id="UP000222788">
    <property type="component" value="Unassembled WGS sequence"/>
</dbReference>
<dbReference type="PANTHER" id="PTHR37278:SF1">
    <property type="entry name" value="AUTOPHAGY-RELATED PROTEIN 33-RELATED"/>
    <property type="match status" value="1"/>
</dbReference>
<evidence type="ECO:0000256" key="2">
    <source>
        <dbReference type="ARBA" id="ARBA00022692"/>
    </source>
</evidence>
<comment type="subcellular location">
    <subcellularLocation>
        <location evidence="1">Membrane</location>
        <topology evidence="1">Multi-pass membrane protein</topology>
    </subcellularLocation>
</comment>
<sequence>MLVCRVFRIFRNPARVAIIKFVGTVSLGLLTGMSYSLTTLAIPSILSLPSATAAAHALSRLSDLAASPLHLLSRLSCGAFLLAFLSAPRAARHPYLLYTSLFAGAAGLANVITPMLAGQTTVPTAATASRRKNNVRALEASYEDLGSSGVMETDTSVAEDEETQVNGEQVRAMAENFAKTRFVETGFSSVAFAMAVMGIWGDGGRVM</sequence>
<dbReference type="EMBL" id="APWK03000033">
    <property type="protein sequence ID" value="PHH54037.1"/>
    <property type="molecule type" value="Genomic_DNA"/>
</dbReference>
<evidence type="ECO:0000256" key="5">
    <source>
        <dbReference type="ARBA" id="ARBA00038013"/>
    </source>
</evidence>
<reference evidence="7 8" key="1">
    <citation type="journal article" date="2013" name="Fungal Biol.">
        <title>Analysis of microsatellite markers in the genome of the plant pathogen Ceratocystis fimbriata.</title>
        <authorList>
            <person name="Simpson M.C."/>
            <person name="Wilken P.M."/>
            <person name="Coetzee M.P."/>
            <person name="Wingfield M.J."/>
            <person name="Wingfield B.D."/>
        </authorList>
    </citation>
    <scope>NUCLEOTIDE SEQUENCE [LARGE SCALE GENOMIC DNA]</scope>
    <source>
        <strain evidence="7 8">CBS 114723</strain>
    </source>
</reference>
<protein>
    <recommendedName>
        <fullName evidence="9">Autophagy-related protein 33</fullName>
    </recommendedName>
</protein>
<keyword evidence="3 6" id="KW-1133">Transmembrane helix</keyword>
<keyword evidence="4 6" id="KW-0472">Membrane</keyword>
<evidence type="ECO:0000256" key="6">
    <source>
        <dbReference type="SAM" id="Phobius"/>
    </source>
</evidence>
<comment type="similarity">
    <text evidence="5">Belongs to the ATG33 family.</text>
</comment>
<name>A0A2C5X820_9PEZI</name>
<accession>A0A2C5X820</accession>
<evidence type="ECO:0000256" key="4">
    <source>
        <dbReference type="ARBA" id="ARBA00023136"/>
    </source>
</evidence>
<feature type="transmembrane region" description="Helical" evidence="6">
    <location>
        <begin position="96"/>
        <end position="117"/>
    </location>
</feature>
<dbReference type="InterPro" id="IPR051668">
    <property type="entry name" value="ATG33"/>
</dbReference>
<reference evidence="7 8" key="2">
    <citation type="journal article" date="2013" name="IMA Fungus">
        <title>IMA Genome-F 1: Ceratocystis fimbriata: Draft nuclear genome sequence for the plant pathogen, Ceratocystis fimbriata.</title>
        <authorList>
            <person name="Wilken P.M."/>
            <person name="Steenkamp E.T."/>
            <person name="Wingfield M.J."/>
            <person name="de Beer Z.W."/>
            <person name="Wingfield B.D."/>
        </authorList>
    </citation>
    <scope>NUCLEOTIDE SEQUENCE [LARGE SCALE GENOMIC DNA]</scope>
    <source>
        <strain evidence="7 8">CBS 114723</strain>
    </source>
</reference>
<organism evidence="7 8">
    <name type="scientific">Ceratocystis fimbriata CBS 114723</name>
    <dbReference type="NCBI Taxonomy" id="1035309"/>
    <lineage>
        <taxon>Eukaryota</taxon>
        <taxon>Fungi</taxon>
        <taxon>Dikarya</taxon>
        <taxon>Ascomycota</taxon>
        <taxon>Pezizomycotina</taxon>
        <taxon>Sordariomycetes</taxon>
        <taxon>Hypocreomycetidae</taxon>
        <taxon>Microascales</taxon>
        <taxon>Ceratocystidaceae</taxon>
        <taxon>Ceratocystis</taxon>
    </lineage>
</organism>
<evidence type="ECO:0000256" key="3">
    <source>
        <dbReference type="ARBA" id="ARBA00022989"/>
    </source>
</evidence>
<evidence type="ECO:0000313" key="8">
    <source>
        <dbReference type="Proteomes" id="UP000222788"/>
    </source>
</evidence>
<dbReference type="AlphaFoldDB" id="A0A2C5X820"/>
<evidence type="ECO:0000313" key="7">
    <source>
        <dbReference type="EMBL" id="PHH54037.1"/>
    </source>
</evidence>
<keyword evidence="2 6" id="KW-0812">Transmembrane</keyword>